<dbReference type="EMBL" id="AUSU01008262">
    <property type="protein sequence ID" value="EPS59563.1"/>
    <property type="molecule type" value="Genomic_DNA"/>
</dbReference>
<sequence>ENKLVVVVGATGTGKSRLSIDLASYFGAAEVINSDKVQIYRGLDITTNKITEGESRGVPHHLLGVADPFSEFTAGNFRAVAEASVKSVLTRGNLPLIAGGSNSYIEALIDPGFRSRYECCFLWVDVAMPELHTSLSERVDRMIGNGMIEEVQKFYQKNGDYSRGILKSIGVPELHGFFRSDDDAGEEARMKLLSEGIDAVKLNTSRLACRQLRKILRFRTAGGWRLHRLDATDAFKARAAAEAEAAWERNVVAPAVSVVTRFL</sequence>
<dbReference type="GO" id="GO:0005739">
    <property type="term" value="C:mitochondrion"/>
    <property type="evidence" value="ECO:0007669"/>
    <property type="project" value="TreeGrafter"/>
</dbReference>
<dbReference type="PANTHER" id="PTHR11088:SF74">
    <property type="entry name" value="ADENYLATE ISOPENTENYLTRANSFERASE 5, CHLOROPLASTIC"/>
    <property type="match status" value="1"/>
</dbReference>
<evidence type="ECO:0000256" key="4">
    <source>
        <dbReference type="ARBA" id="ARBA00022741"/>
    </source>
</evidence>
<comment type="caution">
    <text evidence="6">The sequence shown here is derived from an EMBL/GenBank/DDBJ whole genome shotgun (WGS) entry which is preliminary data.</text>
</comment>
<evidence type="ECO:0000313" key="7">
    <source>
        <dbReference type="Proteomes" id="UP000015453"/>
    </source>
</evidence>
<dbReference type="GO" id="GO:0052381">
    <property type="term" value="F:tRNA dimethylallyltransferase activity"/>
    <property type="evidence" value="ECO:0007669"/>
    <property type="project" value="TreeGrafter"/>
</dbReference>
<keyword evidence="7" id="KW-1185">Reference proteome</keyword>
<evidence type="ECO:0000256" key="2">
    <source>
        <dbReference type="ARBA" id="ARBA00022679"/>
    </source>
</evidence>
<reference evidence="6 7" key="1">
    <citation type="journal article" date="2013" name="BMC Genomics">
        <title>The miniature genome of a carnivorous plant Genlisea aurea contains a low number of genes and short non-coding sequences.</title>
        <authorList>
            <person name="Leushkin E.V."/>
            <person name="Sutormin R.A."/>
            <person name="Nabieva E.R."/>
            <person name="Penin A.A."/>
            <person name="Kondrashov A.S."/>
            <person name="Logacheva M.D."/>
        </authorList>
    </citation>
    <scope>NUCLEOTIDE SEQUENCE [LARGE SCALE GENOMIC DNA]</scope>
</reference>
<dbReference type="InterPro" id="IPR039657">
    <property type="entry name" value="Dimethylallyltransferase"/>
</dbReference>
<evidence type="ECO:0000256" key="1">
    <source>
        <dbReference type="ARBA" id="ARBA00005842"/>
    </source>
</evidence>
<dbReference type="SUPFAM" id="SSF52540">
    <property type="entry name" value="P-loop containing nucleoside triphosphate hydrolases"/>
    <property type="match status" value="1"/>
</dbReference>
<gene>
    <name evidence="6" type="ORF">M569_15242</name>
</gene>
<dbReference type="Gene3D" id="3.40.50.300">
    <property type="entry name" value="P-loop containing nucleotide triphosphate hydrolases"/>
    <property type="match status" value="1"/>
</dbReference>
<evidence type="ECO:0008006" key="8">
    <source>
        <dbReference type="Google" id="ProtNLM"/>
    </source>
</evidence>
<keyword evidence="4" id="KW-0547">Nucleotide-binding</keyword>
<evidence type="ECO:0000256" key="5">
    <source>
        <dbReference type="ARBA" id="ARBA00022840"/>
    </source>
</evidence>
<name>S8DA40_9LAMI</name>
<dbReference type="GO" id="GO:0006400">
    <property type="term" value="P:tRNA modification"/>
    <property type="evidence" value="ECO:0007669"/>
    <property type="project" value="TreeGrafter"/>
</dbReference>
<evidence type="ECO:0000256" key="3">
    <source>
        <dbReference type="ARBA" id="ARBA00022712"/>
    </source>
</evidence>
<dbReference type="GO" id="GO:0009691">
    <property type="term" value="P:cytokinin biosynthetic process"/>
    <property type="evidence" value="ECO:0007669"/>
    <property type="project" value="UniProtKB-KW"/>
</dbReference>
<dbReference type="AlphaFoldDB" id="S8DA40"/>
<dbReference type="PANTHER" id="PTHR11088">
    <property type="entry name" value="TRNA DIMETHYLALLYLTRANSFERASE"/>
    <property type="match status" value="1"/>
</dbReference>
<comment type="similarity">
    <text evidence="1">Belongs to the IPP transferase family.</text>
</comment>
<protein>
    <recommendedName>
        <fullName evidence="8">Adenylate isopentenyltransferase</fullName>
    </recommendedName>
</protein>
<evidence type="ECO:0000313" key="6">
    <source>
        <dbReference type="EMBL" id="EPS59563.1"/>
    </source>
</evidence>
<keyword evidence="2" id="KW-0808">Transferase</keyword>
<dbReference type="Proteomes" id="UP000015453">
    <property type="component" value="Unassembled WGS sequence"/>
</dbReference>
<proteinExistence type="inferred from homology"/>
<dbReference type="Gene3D" id="1.10.287.890">
    <property type="entry name" value="Crystal structure of tRNA isopentenylpyrophosphate transferase (bh2366) domain"/>
    <property type="match status" value="1"/>
</dbReference>
<organism evidence="6 7">
    <name type="scientific">Genlisea aurea</name>
    <dbReference type="NCBI Taxonomy" id="192259"/>
    <lineage>
        <taxon>Eukaryota</taxon>
        <taxon>Viridiplantae</taxon>
        <taxon>Streptophyta</taxon>
        <taxon>Embryophyta</taxon>
        <taxon>Tracheophyta</taxon>
        <taxon>Spermatophyta</taxon>
        <taxon>Magnoliopsida</taxon>
        <taxon>eudicotyledons</taxon>
        <taxon>Gunneridae</taxon>
        <taxon>Pentapetalae</taxon>
        <taxon>asterids</taxon>
        <taxon>lamiids</taxon>
        <taxon>Lamiales</taxon>
        <taxon>Lentibulariaceae</taxon>
        <taxon>Genlisea</taxon>
    </lineage>
</organism>
<dbReference type="OrthoDB" id="775260at2759"/>
<dbReference type="Pfam" id="PF01715">
    <property type="entry name" value="IPPT"/>
    <property type="match status" value="2"/>
</dbReference>
<feature type="non-terminal residue" evidence="6">
    <location>
        <position position="263"/>
    </location>
</feature>
<dbReference type="InterPro" id="IPR027417">
    <property type="entry name" value="P-loop_NTPase"/>
</dbReference>
<keyword evidence="5" id="KW-0067">ATP-binding</keyword>
<keyword evidence="3" id="KW-0203">Cytokinin biosynthesis</keyword>
<feature type="non-terminal residue" evidence="6">
    <location>
        <position position="1"/>
    </location>
</feature>
<dbReference type="GO" id="GO:0005524">
    <property type="term" value="F:ATP binding"/>
    <property type="evidence" value="ECO:0007669"/>
    <property type="project" value="UniProtKB-KW"/>
</dbReference>
<accession>S8DA40</accession>